<protein>
    <recommendedName>
        <fullName evidence="8">C-type lectin domain-containing protein</fullName>
    </recommendedName>
</protein>
<sequence length="592" mass="67428">MRRWTTLSLLLAIFLLTEALVCPEKWTFFDGKCWFYSTRSERWPEARDECRLRYGSDLAVISGERDDNFVNYLAFRADRLLQFDEGKAPSESECFERTPGFVLLGSAVVSPGDVRSATECAEHCLHSTPRFAFVCKSAIWFEKTKECVLNDAAAAESPELFVKNSDSGKSVEYFENKCFDAIPVEEGPSVVGREEIRMLPGVRNCFDKFKHSSLVGFADTVVENVTEKECLSKCWRCEKCLLGKRCKSVVYYRGARECILLSRNRRGNSEAMNPLERGADFFERRRECLPENCADMEVDVVFVLDGSQSVGADRFNRSVAWVSEIVEAINEATEFWNAAVVQVGDSPVLDYDVPMDSFESLAVFRRNLSTVGWKRMPKSALGFAARRIVADWRNIRPNVDLTWVVFLTDGVTSDLVTTEYELMKNNRNLSIYAIGNSEFVDESTLRALATSERHVVANGTLDDVLKLFSRDICSEESLEKMRPHQDRPLFPNTSENAIFSDDPKPSTRHQGVWLGLRRGSYGTLEWVNASPLSEDYVKPIAKHLEILPENGECVLREEEKMWHLEDCSEKHEFVCSMTPLQNINDKLRNSFQ</sequence>
<name>A0AA39HUU9_9BILA</name>
<accession>A0AA39HUU9</accession>
<dbReference type="InterPro" id="IPR036465">
    <property type="entry name" value="vWFA_dom_sf"/>
</dbReference>
<evidence type="ECO:0000256" key="1">
    <source>
        <dbReference type="SAM" id="MobiDB-lite"/>
    </source>
</evidence>
<dbReference type="CDD" id="cd00037">
    <property type="entry name" value="CLECT"/>
    <property type="match status" value="1"/>
</dbReference>
<evidence type="ECO:0000256" key="2">
    <source>
        <dbReference type="SAM" id="SignalP"/>
    </source>
</evidence>
<dbReference type="InterPro" id="IPR052774">
    <property type="entry name" value="Celegans_DevNeuronal_Protein"/>
</dbReference>
<dbReference type="InterPro" id="IPR001304">
    <property type="entry name" value="C-type_lectin-like"/>
</dbReference>
<dbReference type="EMBL" id="JAUCMV010000003">
    <property type="protein sequence ID" value="KAK0411328.1"/>
    <property type="molecule type" value="Genomic_DNA"/>
</dbReference>
<dbReference type="InterPro" id="IPR016186">
    <property type="entry name" value="C-type_lectin-like/link_sf"/>
</dbReference>
<evidence type="ECO:0000313" key="6">
    <source>
        <dbReference type="EMBL" id="KAK0411328.1"/>
    </source>
</evidence>
<keyword evidence="7" id="KW-1185">Reference proteome</keyword>
<dbReference type="AlphaFoldDB" id="A0AA39HUU9"/>
<comment type="caution">
    <text evidence="6">The sequence shown here is derived from an EMBL/GenBank/DDBJ whole genome shotgun (WGS) entry which is preliminary data.</text>
</comment>
<dbReference type="PROSITE" id="PS50948">
    <property type="entry name" value="PAN"/>
    <property type="match status" value="2"/>
</dbReference>
<dbReference type="SMART" id="SM00473">
    <property type="entry name" value="PAN_AP"/>
    <property type="match status" value="2"/>
</dbReference>
<evidence type="ECO:0000313" key="7">
    <source>
        <dbReference type="Proteomes" id="UP001175271"/>
    </source>
</evidence>
<dbReference type="CDD" id="cd01099">
    <property type="entry name" value="PAN_AP_HGF"/>
    <property type="match status" value="2"/>
</dbReference>
<keyword evidence="2" id="KW-0732">Signal</keyword>
<dbReference type="CDD" id="cd01450">
    <property type="entry name" value="vWFA_subfamily_ECM"/>
    <property type="match status" value="1"/>
</dbReference>
<gene>
    <name evidence="6" type="ORF">QR680_005602</name>
</gene>
<dbReference type="Gene3D" id="3.50.4.10">
    <property type="entry name" value="Hepatocyte Growth Factor"/>
    <property type="match status" value="2"/>
</dbReference>
<dbReference type="PROSITE" id="PS50041">
    <property type="entry name" value="C_TYPE_LECTIN_2"/>
    <property type="match status" value="1"/>
</dbReference>
<dbReference type="InterPro" id="IPR003609">
    <property type="entry name" value="Pan_app"/>
</dbReference>
<feature type="chain" id="PRO_5041222064" description="C-type lectin domain-containing protein" evidence="2">
    <location>
        <begin position="20"/>
        <end position="592"/>
    </location>
</feature>
<dbReference type="SMART" id="SM00327">
    <property type="entry name" value="VWA"/>
    <property type="match status" value="1"/>
</dbReference>
<evidence type="ECO:0000259" key="4">
    <source>
        <dbReference type="PROSITE" id="PS50234"/>
    </source>
</evidence>
<proteinExistence type="predicted"/>
<dbReference type="GO" id="GO:0009653">
    <property type="term" value="P:anatomical structure morphogenesis"/>
    <property type="evidence" value="ECO:0007669"/>
    <property type="project" value="TreeGrafter"/>
</dbReference>
<feature type="signal peptide" evidence="2">
    <location>
        <begin position="1"/>
        <end position="19"/>
    </location>
</feature>
<dbReference type="PANTHER" id="PTHR47327">
    <property type="entry name" value="FI18240P1-RELATED"/>
    <property type="match status" value="1"/>
</dbReference>
<dbReference type="InterPro" id="IPR016187">
    <property type="entry name" value="CTDL_fold"/>
</dbReference>
<dbReference type="PRINTS" id="PR00453">
    <property type="entry name" value="VWFADOMAIN"/>
</dbReference>
<feature type="domain" description="Apple" evidence="5">
    <location>
        <begin position="94"/>
        <end position="178"/>
    </location>
</feature>
<dbReference type="SUPFAM" id="SSF56436">
    <property type="entry name" value="C-type lectin-like"/>
    <property type="match status" value="2"/>
</dbReference>
<organism evidence="6 7">
    <name type="scientific">Steinernema hermaphroditum</name>
    <dbReference type="NCBI Taxonomy" id="289476"/>
    <lineage>
        <taxon>Eukaryota</taxon>
        <taxon>Metazoa</taxon>
        <taxon>Ecdysozoa</taxon>
        <taxon>Nematoda</taxon>
        <taxon>Chromadorea</taxon>
        <taxon>Rhabditida</taxon>
        <taxon>Tylenchina</taxon>
        <taxon>Panagrolaimomorpha</taxon>
        <taxon>Strongyloidoidea</taxon>
        <taxon>Steinernematidae</taxon>
        <taxon>Steinernema</taxon>
    </lineage>
</organism>
<dbReference type="SUPFAM" id="SSF53300">
    <property type="entry name" value="vWA-like"/>
    <property type="match status" value="1"/>
</dbReference>
<reference evidence="6" key="1">
    <citation type="submission" date="2023-06" db="EMBL/GenBank/DDBJ databases">
        <title>Genomic analysis of the entomopathogenic nematode Steinernema hermaphroditum.</title>
        <authorList>
            <person name="Schwarz E.M."/>
            <person name="Heppert J.K."/>
            <person name="Baniya A."/>
            <person name="Schwartz H.T."/>
            <person name="Tan C.-H."/>
            <person name="Antoshechkin I."/>
            <person name="Sternberg P.W."/>
            <person name="Goodrich-Blair H."/>
            <person name="Dillman A.R."/>
        </authorList>
    </citation>
    <scope>NUCLEOTIDE SEQUENCE</scope>
    <source>
        <strain evidence="6">PS9179</strain>
        <tissue evidence="6">Whole animal</tissue>
    </source>
</reference>
<dbReference type="Pfam" id="PF00024">
    <property type="entry name" value="PAN_1"/>
    <property type="match status" value="2"/>
</dbReference>
<dbReference type="Gene3D" id="3.40.50.410">
    <property type="entry name" value="von Willebrand factor, type A domain"/>
    <property type="match status" value="1"/>
</dbReference>
<feature type="domain" description="VWFA" evidence="4">
    <location>
        <begin position="299"/>
        <end position="472"/>
    </location>
</feature>
<dbReference type="InterPro" id="IPR002035">
    <property type="entry name" value="VWF_A"/>
</dbReference>
<feature type="domain" description="C-type lectin" evidence="3">
    <location>
        <begin position="492"/>
        <end position="576"/>
    </location>
</feature>
<evidence type="ECO:0008006" key="8">
    <source>
        <dbReference type="Google" id="ProtNLM"/>
    </source>
</evidence>
<dbReference type="PROSITE" id="PS50234">
    <property type="entry name" value="VWFA"/>
    <property type="match status" value="1"/>
</dbReference>
<evidence type="ECO:0000259" key="5">
    <source>
        <dbReference type="PROSITE" id="PS50948"/>
    </source>
</evidence>
<dbReference type="Gene3D" id="3.10.100.10">
    <property type="entry name" value="Mannose-Binding Protein A, subunit A"/>
    <property type="match status" value="2"/>
</dbReference>
<evidence type="ECO:0000259" key="3">
    <source>
        <dbReference type="PROSITE" id="PS50041"/>
    </source>
</evidence>
<feature type="region of interest" description="Disordered" evidence="1">
    <location>
        <begin position="483"/>
        <end position="504"/>
    </location>
</feature>
<dbReference type="Pfam" id="PF00059">
    <property type="entry name" value="Lectin_C"/>
    <property type="match status" value="1"/>
</dbReference>
<dbReference type="Pfam" id="PF00092">
    <property type="entry name" value="VWA"/>
    <property type="match status" value="1"/>
</dbReference>
<dbReference type="Proteomes" id="UP001175271">
    <property type="component" value="Unassembled WGS sequence"/>
</dbReference>
<dbReference type="SUPFAM" id="SSF57414">
    <property type="entry name" value="Hairpin loop containing domain-like"/>
    <property type="match status" value="2"/>
</dbReference>
<dbReference type="PANTHER" id="PTHR47327:SF12">
    <property type="entry name" value="APPLE DOMAIN-CONTAINING PROTEIN"/>
    <property type="match status" value="1"/>
</dbReference>
<feature type="domain" description="Apple" evidence="5">
    <location>
        <begin position="205"/>
        <end position="288"/>
    </location>
</feature>